<keyword evidence="3" id="KW-1185">Reference proteome</keyword>
<organism evidence="2 3">
    <name type="scientific">Nostocoides japonicum T1-X7</name>
    <dbReference type="NCBI Taxonomy" id="1194083"/>
    <lineage>
        <taxon>Bacteria</taxon>
        <taxon>Bacillati</taxon>
        <taxon>Actinomycetota</taxon>
        <taxon>Actinomycetes</taxon>
        <taxon>Micrococcales</taxon>
        <taxon>Intrasporangiaceae</taxon>
        <taxon>Nostocoides</taxon>
    </lineage>
</organism>
<dbReference type="Pfam" id="PF07484">
    <property type="entry name" value="Collar"/>
    <property type="match status" value="1"/>
</dbReference>
<dbReference type="STRING" id="1194083.BN12_350005"/>
<comment type="caution">
    <text evidence="2">The sequence shown here is derived from an EMBL/GenBank/DDBJ whole genome shotgun (WGS) entry which is preliminary data.</text>
</comment>
<evidence type="ECO:0000313" key="3">
    <source>
        <dbReference type="Proteomes" id="UP000035721"/>
    </source>
</evidence>
<accession>A0A077M3P6</accession>
<gene>
    <name evidence="2" type="ORF">BN12_350005</name>
</gene>
<reference evidence="2 3" key="1">
    <citation type="journal article" date="2013" name="ISME J.">
        <title>A metabolic model for members of the genus Tetrasphaera involved in enhanced biological phosphorus removal.</title>
        <authorList>
            <person name="Kristiansen R."/>
            <person name="Nguyen H.T.T."/>
            <person name="Saunders A.M."/>
            <person name="Nielsen J.L."/>
            <person name="Wimmer R."/>
            <person name="Le V.Q."/>
            <person name="McIlroy S.J."/>
            <person name="Petrovski S."/>
            <person name="Seviour R.J."/>
            <person name="Calteau A."/>
            <person name="Nielsen K.L."/>
            <person name="Nielsen P.H."/>
        </authorList>
    </citation>
    <scope>NUCLEOTIDE SEQUENCE [LARGE SCALE GENOMIC DNA]</scope>
    <source>
        <strain evidence="2 3">T1-X7</strain>
    </source>
</reference>
<protein>
    <submittedName>
        <fullName evidence="2">Microcystin dependent protein MdpB</fullName>
    </submittedName>
</protein>
<proteinExistence type="predicted"/>
<dbReference type="AlphaFoldDB" id="A0A077M3P6"/>
<feature type="domain" description="Phage tail collar" evidence="1">
    <location>
        <begin position="6"/>
        <end position="62"/>
    </location>
</feature>
<dbReference type="InterPro" id="IPR037053">
    <property type="entry name" value="Phage_tail_collar_dom_sf"/>
</dbReference>
<dbReference type="Proteomes" id="UP000035721">
    <property type="component" value="Unassembled WGS sequence"/>
</dbReference>
<dbReference type="SUPFAM" id="SSF88874">
    <property type="entry name" value="Receptor-binding domain of short tail fibre protein gp12"/>
    <property type="match status" value="1"/>
</dbReference>
<dbReference type="EMBL" id="CAJB01000279">
    <property type="protein sequence ID" value="CCH78799.1"/>
    <property type="molecule type" value="Genomic_DNA"/>
</dbReference>
<evidence type="ECO:0000259" key="1">
    <source>
        <dbReference type="Pfam" id="PF07484"/>
    </source>
</evidence>
<dbReference type="OrthoDB" id="9810174at2"/>
<dbReference type="Gene3D" id="3.90.1340.10">
    <property type="entry name" value="Phage tail collar domain"/>
    <property type="match status" value="1"/>
</dbReference>
<dbReference type="InterPro" id="IPR011083">
    <property type="entry name" value="Phage_tail_collar_dom"/>
</dbReference>
<sequence>MDQYIGEIRLFGFGFAPVGWAPCNGQLLAIASNNALFSLLGTTYGGNGTTTFGLPDLRGRAPLGQGQGAGLSSRSMGEAGGGEAVRIQGAQLPGHTHTVAASSAATGKSPAGALPAYTGGASSYGTTADLAMSPTMVGGGGQGLPLGTMPPYLVLNWCIAVEGVYPSRS</sequence>
<name>A0A077M3P6_9MICO</name>
<evidence type="ECO:0000313" key="2">
    <source>
        <dbReference type="EMBL" id="CCH78799.1"/>
    </source>
</evidence>
<dbReference type="RefSeq" id="WP_048550949.1">
    <property type="nucleotide sequence ID" value="NZ_HF570958.1"/>
</dbReference>